<dbReference type="InterPro" id="IPR057737">
    <property type="entry name" value="Condensation_MtbB-like"/>
</dbReference>
<dbReference type="InterPro" id="IPR042099">
    <property type="entry name" value="ANL_N_sf"/>
</dbReference>
<dbReference type="Proteomes" id="UP000189545">
    <property type="component" value="Chromosome"/>
</dbReference>
<dbReference type="FunFam" id="3.30.559.10:FF:000023">
    <property type="entry name" value="Non-ribosomal peptide synthetase"/>
    <property type="match status" value="2"/>
</dbReference>
<dbReference type="Pfam" id="PF13489">
    <property type="entry name" value="Methyltransf_23"/>
    <property type="match status" value="1"/>
</dbReference>
<dbReference type="PANTHER" id="PTHR45527">
    <property type="entry name" value="NONRIBOSOMAL PEPTIDE SYNTHETASE"/>
    <property type="match status" value="1"/>
</dbReference>
<dbReference type="SUPFAM" id="SSF52777">
    <property type="entry name" value="CoA-dependent acyltransferases"/>
    <property type="match status" value="4"/>
</dbReference>
<dbReference type="FunFam" id="3.30.559.30:FF:000006">
    <property type="entry name" value="Yersiniabactin polyketide/non-ribosomal peptide synthetase"/>
    <property type="match status" value="1"/>
</dbReference>
<dbReference type="OrthoDB" id="9757559at2"/>
<evidence type="ECO:0000256" key="4">
    <source>
        <dbReference type="ARBA" id="ARBA00022598"/>
    </source>
</evidence>
<feature type="domain" description="Carrier" evidence="6">
    <location>
        <begin position="1955"/>
        <end position="2028"/>
    </location>
</feature>
<dbReference type="PROSITE" id="PS50075">
    <property type="entry name" value="CARRIER"/>
    <property type="match status" value="3"/>
</dbReference>
<dbReference type="Gene3D" id="3.30.559.30">
    <property type="entry name" value="Nonribosomal peptide synthetase, condensation domain"/>
    <property type="match status" value="2"/>
</dbReference>
<dbReference type="EMBL" id="CP014782">
    <property type="protein sequence ID" value="AQS36929.1"/>
    <property type="molecule type" value="Genomic_DNA"/>
</dbReference>
<dbReference type="PRINTS" id="PR00154">
    <property type="entry name" value="AMPBINDING"/>
</dbReference>
<dbReference type="STRING" id="225848.Sps_01765"/>
<feature type="region of interest" description="Disordered" evidence="5">
    <location>
        <begin position="2027"/>
        <end position="2056"/>
    </location>
</feature>
<evidence type="ECO:0000259" key="6">
    <source>
        <dbReference type="PROSITE" id="PS50075"/>
    </source>
</evidence>
<dbReference type="RefSeq" id="WP_077752162.1">
    <property type="nucleotide sequence ID" value="NZ_CP014782.1"/>
</dbReference>
<dbReference type="InterPro" id="IPR010071">
    <property type="entry name" value="AA_adenyl_dom"/>
</dbReference>
<evidence type="ECO:0000313" key="8">
    <source>
        <dbReference type="Proteomes" id="UP000189545"/>
    </source>
</evidence>
<proteinExistence type="predicted"/>
<dbReference type="Gene3D" id="3.30.300.30">
    <property type="match status" value="2"/>
</dbReference>
<sequence length="2056" mass="230575">MSDSKTIVSKFREAIYHSFAISSNALSDTDNLFEIGLDSMFLMRMVNQFRRAGCNITLKEMYEHPTLAEIQTLVEIKQGASPKGNTVKPEKTPCPIMTDGSPFPMTSVQLAYYIGRDESQPLGGNSCHLYQEFNAYSLDPKRLETAVNTLINRHPMLSVAFQDNGMQRWVAPIGTYQVTRHDFTALSESGAECEMKSIRDRLSHRVLDVQNGQTIDIHISLLHEHKSRVHVSIDLLVMDASSFSLFFNELSALLKGEPLQHRSPDYDFRSYLHQESTEFATQKRRSARFWQSQWETLPAAPNLPLAKEPAHVNKPRFSRRRHPLHQTQWQQLQALASCNQVTPTMVLATLYSAVMSRWSGQSKLLLNLTLFDCHPFNDHVNTMLADFTNILLLDSEINGANVIDLIKAHQHRFAELYEHRMISGVEVLRDLKKNGTHPHGAPIVFTSNLNKSLFGDDTDGPLGEPGWGISQTPQVWLDFVAFKQGDGIILQWDGIDELFPDGLMETMFHTFVQLIEHLLEGNQHWHAPLPDLQPKTQRSIRSKLNQLQGELPPGLLHDRIFEQASLHPSRIAVISSGEQLSYDALTIKARKLAHLLVEANMQSGDHVAVSMEKGTGQIVAVLAILYAGGVYVPIAPNQPISRRKSIVANANIRIVLRCKTAIIQFEWTDSIHINWQDAKGATLPLSAPLRRPEDTAYIIYTSGSTGTPKGVMISHQSALNTCVDINDRHKVSPNDRVLALSALHFDLSVYDIFGVLAAGGALVLPQENQLRDPMTWDSLVSEHQITLWNTVPALFNMFLTFCEGMKFNSPSLLRTVMLSGDWIDLSLPERYRHFQPEGTFSAMGGATEAAIWSNEYLVDETDPHWRSVPYGYPLKNQAFRVVDDTGRDCPDWVQGELWIGGSGVAQGYWNDNQRTSQQFIERVCPETGAPQRWYRTGDTGCYWPDGTLEFLGRKDNQVKVGGYRIELGEIDAALNRLDGISQGMVLALSQAASKDKQLEGFVVTEGVELLSIVEPHPSLPNNYQTLFRQGVDAKAAEQDADVGGFLHQHLSTCVADSLTPKSLKEWLQSYGVIERYTELFEKWLALLCQHNLADKHENGRYPTYQLAPEVPNRSWLLDHSPTNLVKLNQLFRQIITGKTPAYALLDSPLSPESLLMGSPTLQMLIAKTIGAVSRLSAKLGKPITVVETESRSGLLASQFATLLGPDKIQYHAVDPSLSMTHQASSRLKRLTHAKARHDGAAITAMMANKADVLLLNNVLHRQQDPIDYLNDVKTLLAPGGMMLVFEVTEFGEGALISAQVLEAVQPQRLAGAILEASFEQAGFSLEHQDIVGNHALYVLKNNNALMKPDTRKLLTRLSELLPAYMLPKRFTFMDALPLTPNGKVNRKCLSEHNTGSSITPPEAQPLLSEKETILGQVWQSLFNQAALDKNSDFFLLGGDSLLATRCIGELQKVGFQGDLTELFTKTTLGEFAATLKPADPSHQLDNKALIARSKDRYLPFPLTEVQQAYWIGRQKGFALGETSSQFFIEFRVQGLDVHRFNQAMDKLIERHDMLRAVVRNHQQQVLRDVPSFSLRCHMFDDLDCAKADDIRNELSHQVKNPAYWPLFSIEAIKDTAHETRLFVSLDNMMLDGLSMQIFLSELETFYQDPLAQLPELDISFRDYIKHQKDHEHSNKHAQKEGKTYWKNQLATLPPAPNLPIQSDPAELSKPKFIRSADTLSPTLWRALKEMAARHQITPSAILMCAYASTLSAWSDKQSLTLNLTLFDRQEIHPQINQVMGDFTTLLLLAWHPENSWLSSLKRLQGQLVQDLKHRDVSAVWVMRELARQQNIANTSMPVVFTSALGTSDGDFIADSAWFKPAWGISQTPQVWLDHQVYESSGYLCLNWDAVETLLPQPLLDQMFGQYIQLLKTLAANPECWQMPVEQLIVADKNLTRFAPEPTPPAFSPMWAGGTHCDPATVNQIRETFNQLLSTPIGEKDNFFDAGASSLQLIQLHGALHKKGMNISVTDLFAYPSPESLAAAVSGAAKTSQPDHTLQARQQRQANRKISRRQRVK</sequence>
<dbReference type="SUPFAM" id="SSF47336">
    <property type="entry name" value="ACP-like"/>
    <property type="match status" value="3"/>
</dbReference>
<dbReference type="InterPro" id="IPR023213">
    <property type="entry name" value="CAT-like_dom_sf"/>
</dbReference>
<protein>
    <submittedName>
        <fullName evidence="7">Amino acid adenylation enzyme/thioester reductase family protein</fullName>
    </submittedName>
</protein>
<organism evidence="7 8">
    <name type="scientific">Shewanella psychrophila</name>
    <dbReference type="NCBI Taxonomy" id="225848"/>
    <lineage>
        <taxon>Bacteria</taxon>
        <taxon>Pseudomonadati</taxon>
        <taxon>Pseudomonadota</taxon>
        <taxon>Gammaproteobacteria</taxon>
        <taxon>Alteromonadales</taxon>
        <taxon>Shewanellaceae</taxon>
        <taxon>Shewanella</taxon>
    </lineage>
</organism>
<dbReference type="Gene3D" id="3.40.50.12780">
    <property type="entry name" value="N-terminal domain of ligase-like"/>
    <property type="match status" value="1"/>
</dbReference>
<dbReference type="GO" id="GO:0016874">
    <property type="term" value="F:ligase activity"/>
    <property type="evidence" value="ECO:0007669"/>
    <property type="project" value="UniProtKB-KW"/>
</dbReference>
<dbReference type="InterPro" id="IPR000873">
    <property type="entry name" value="AMP-dep_synth/lig_dom"/>
</dbReference>
<dbReference type="GO" id="GO:0031177">
    <property type="term" value="F:phosphopantetheine binding"/>
    <property type="evidence" value="ECO:0007669"/>
    <property type="project" value="TreeGrafter"/>
</dbReference>
<keyword evidence="4" id="KW-0436">Ligase</keyword>
<dbReference type="Gene3D" id="3.40.50.150">
    <property type="entry name" value="Vaccinia Virus protein VP39"/>
    <property type="match status" value="1"/>
</dbReference>
<feature type="domain" description="Carrier" evidence="6">
    <location>
        <begin position="2"/>
        <end position="78"/>
    </location>
</feature>
<dbReference type="GO" id="GO:0043041">
    <property type="term" value="P:amino acid activation for nonribosomal peptide biosynthetic process"/>
    <property type="evidence" value="ECO:0007669"/>
    <property type="project" value="TreeGrafter"/>
</dbReference>
<dbReference type="InterPro" id="IPR045851">
    <property type="entry name" value="AMP-bd_C_sf"/>
</dbReference>
<dbReference type="GO" id="GO:0044550">
    <property type="term" value="P:secondary metabolite biosynthetic process"/>
    <property type="evidence" value="ECO:0007669"/>
    <property type="project" value="TreeGrafter"/>
</dbReference>
<name>A0A1S6HN45_9GAMM</name>
<evidence type="ECO:0000313" key="7">
    <source>
        <dbReference type="EMBL" id="AQS36929.1"/>
    </source>
</evidence>
<feature type="compositionally biased region" description="Basic residues" evidence="5">
    <location>
        <begin position="2045"/>
        <end position="2056"/>
    </location>
</feature>
<dbReference type="InterPro" id="IPR001242">
    <property type="entry name" value="Condensation_dom"/>
</dbReference>
<dbReference type="Gene3D" id="1.10.1200.10">
    <property type="entry name" value="ACP-like"/>
    <property type="match status" value="3"/>
</dbReference>
<dbReference type="Pfam" id="PF00550">
    <property type="entry name" value="PP-binding"/>
    <property type="match status" value="3"/>
</dbReference>
<keyword evidence="3" id="KW-0597">Phosphoprotein</keyword>
<dbReference type="PANTHER" id="PTHR45527:SF10">
    <property type="entry name" value="PYOCHELIN SYNTHASE PCHF"/>
    <property type="match status" value="1"/>
</dbReference>
<accession>A0A1S6HN45</accession>
<dbReference type="PROSITE" id="PS00455">
    <property type="entry name" value="AMP_BINDING"/>
    <property type="match status" value="1"/>
</dbReference>
<dbReference type="Pfam" id="PF00668">
    <property type="entry name" value="Condensation"/>
    <property type="match status" value="2"/>
</dbReference>
<dbReference type="InterPro" id="IPR020845">
    <property type="entry name" value="AMP-binding_CS"/>
</dbReference>
<evidence type="ECO:0000256" key="1">
    <source>
        <dbReference type="ARBA" id="ARBA00001957"/>
    </source>
</evidence>
<dbReference type="Pfam" id="PF00501">
    <property type="entry name" value="AMP-binding"/>
    <property type="match status" value="1"/>
</dbReference>
<feature type="domain" description="Carrier" evidence="6">
    <location>
        <begin position="1405"/>
        <end position="1479"/>
    </location>
</feature>
<keyword evidence="2" id="KW-0596">Phosphopantetheine</keyword>
<dbReference type="InterPro" id="IPR029063">
    <property type="entry name" value="SAM-dependent_MTases_sf"/>
</dbReference>
<gene>
    <name evidence="7" type="ORF">Sps_01765</name>
</gene>
<dbReference type="InterPro" id="IPR036736">
    <property type="entry name" value="ACP-like_sf"/>
</dbReference>
<reference evidence="7 8" key="1">
    <citation type="submission" date="2016-03" db="EMBL/GenBank/DDBJ databases">
        <title>Complete genome sequence of Shewanella psychrophila WP2, a deep sea bacterium isolated from west Pacific sediment.</title>
        <authorList>
            <person name="Xu G."/>
            <person name="Jian H."/>
        </authorList>
    </citation>
    <scope>NUCLEOTIDE SEQUENCE [LARGE SCALE GENOMIC DNA]</scope>
    <source>
        <strain evidence="7 8">WP2</strain>
    </source>
</reference>
<dbReference type="KEGG" id="spsw:Sps_01765"/>
<keyword evidence="8" id="KW-1185">Reference proteome</keyword>
<evidence type="ECO:0000256" key="2">
    <source>
        <dbReference type="ARBA" id="ARBA00022450"/>
    </source>
</evidence>
<evidence type="ECO:0000256" key="3">
    <source>
        <dbReference type="ARBA" id="ARBA00022553"/>
    </source>
</evidence>
<dbReference type="CDD" id="cd19535">
    <property type="entry name" value="Cyc_NRPS"/>
    <property type="match status" value="2"/>
</dbReference>
<dbReference type="SUPFAM" id="SSF53335">
    <property type="entry name" value="S-adenosyl-L-methionine-dependent methyltransferases"/>
    <property type="match status" value="1"/>
</dbReference>
<dbReference type="FunFam" id="3.40.50.12780:FF:000012">
    <property type="entry name" value="Non-ribosomal peptide synthetase"/>
    <property type="match status" value="1"/>
</dbReference>
<dbReference type="InterPro" id="IPR020459">
    <property type="entry name" value="AMP-binding"/>
</dbReference>
<dbReference type="InterPro" id="IPR009081">
    <property type="entry name" value="PP-bd_ACP"/>
</dbReference>
<dbReference type="GO" id="GO:0005737">
    <property type="term" value="C:cytoplasm"/>
    <property type="evidence" value="ECO:0007669"/>
    <property type="project" value="TreeGrafter"/>
</dbReference>
<feature type="compositionally biased region" description="Polar residues" evidence="5">
    <location>
        <begin position="2028"/>
        <end position="2044"/>
    </location>
</feature>
<evidence type="ECO:0000256" key="5">
    <source>
        <dbReference type="SAM" id="MobiDB-lite"/>
    </source>
</evidence>
<dbReference type="NCBIfam" id="TIGR01733">
    <property type="entry name" value="AA-adenyl-dom"/>
    <property type="match status" value="1"/>
</dbReference>
<dbReference type="Gene3D" id="3.30.559.10">
    <property type="entry name" value="Chloramphenicol acetyltransferase-like domain"/>
    <property type="match status" value="2"/>
</dbReference>
<dbReference type="CDD" id="cd12114">
    <property type="entry name" value="A_NRPS_TlmIV_like"/>
    <property type="match status" value="1"/>
</dbReference>
<comment type="cofactor">
    <cofactor evidence="1">
        <name>pantetheine 4'-phosphate</name>
        <dbReference type="ChEBI" id="CHEBI:47942"/>
    </cofactor>
</comment>
<dbReference type="SUPFAM" id="SSF56801">
    <property type="entry name" value="Acetyl-CoA synthetase-like"/>
    <property type="match status" value="1"/>
</dbReference>